<protein>
    <submittedName>
        <fullName evidence="11">Cytochrome P450</fullName>
    </submittedName>
</protein>
<dbReference type="Pfam" id="PF00067">
    <property type="entry name" value="p450"/>
    <property type="match status" value="1"/>
</dbReference>
<dbReference type="SUPFAM" id="SSF48264">
    <property type="entry name" value="Cytochrome P450"/>
    <property type="match status" value="1"/>
</dbReference>
<evidence type="ECO:0000256" key="7">
    <source>
        <dbReference type="ARBA" id="ARBA00023033"/>
    </source>
</evidence>
<evidence type="ECO:0000256" key="8">
    <source>
        <dbReference type="PIRSR" id="PIRSR602401-1"/>
    </source>
</evidence>
<comment type="similarity">
    <text evidence="2 9">Belongs to the cytochrome P450 family.</text>
</comment>
<evidence type="ECO:0000313" key="11">
    <source>
        <dbReference type="EMBL" id="OAA59705.1"/>
    </source>
</evidence>
<dbReference type="InterPro" id="IPR002401">
    <property type="entry name" value="Cyt_P450_E_grp-I"/>
</dbReference>
<evidence type="ECO:0000256" key="9">
    <source>
        <dbReference type="RuleBase" id="RU000461"/>
    </source>
</evidence>
<dbReference type="InterPro" id="IPR001128">
    <property type="entry name" value="Cyt_P450"/>
</dbReference>
<keyword evidence="10" id="KW-0812">Transmembrane</keyword>
<dbReference type="Gene3D" id="1.10.630.10">
    <property type="entry name" value="Cytochrome P450"/>
    <property type="match status" value="1"/>
</dbReference>
<keyword evidence="4 8" id="KW-0479">Metal-binding</keyword>
<evidence type="ECO:0000256" key="3">
    <source>
        <dbReference type="ARBA" id="ARBA00022617"/>
    </source>
</evidence>
<dbReference type="OrthoDB" id="5119769at2759"/>
<dbReference type="EMBL" id="AZHD01000010">
    <property type="protein sequence ID" value="OAA59705.1"/>
    <property type="molecule type" value="Genomic_DNA"/>
</dbReference>
<evidence type="ECO:0000256" key="5">
    <source>
        <dbReference type="ARBA" id="ARBA00023002"/>
    </source>
</evidence>
<keyword evidence="12" id="KW-1185">Reference proteome</keyword>
<keyword evidence="5 9" id="KW-0560">Oxidoreductase</keyword>
<dbReference type="AlphaFoldDB" id="A0A167SKL6"/>
<keyword evidence="10" id="KW-1133">Transmembrane helix</keyword>
<keyword evidence="10" id="KW-0472">Membrane</keyword>
<reference evidence="11 12" key="1">
    <citation type="journal article" date="2016" name="Genome Biol. Evol.">
        <title>Divergent and convergent evolution of fungal pathogenicity.</title>
        <authorList>
            <person name="Shang Y."/>
            <person name="Xiao G."/>
            <person name="Zheng P."/>
            <person name="Cen K."/>
            <person name="Zhan S."/>
            <person name="Wang C."/>
        </authorList>
    </citation>
    <scope>NUCLEOTIDE SEQUENCE [LARGE SCALE GENOMIC DNA]</scope>
    <source>
        <strain evidence="11 12">RCEF 264</strain>
    </source>
</reference>
<dbReference type="GO" id="GO:0009403">
    <property type="term" value="P:toxin biosynthetic process"/>
    <property type="evidence" value="ECO:0007669"/>
    <property type="project" value="UniProtKB-ARBA"/>
</dbReference>
<dbReference type="FunFam" id="1.10.630.10:FF:000047">
    <property type="entry name" value="Cytochrome P450 monooxygenase"/>
    <property type="match status" value="1"/>
</dbReference>
<organism evidence="11 12">
    <name type="scientific">Niveomyces insectorum RCEF 264</name>
    <dbReference type="NCBI Taxonomy" id="1081102"/>
    <lineage>
        <taxon>Eukaryota</taxon>
        <taxon>Fungi</taxon>
        <taxon>Dikarya</taxon>
        <taxon>Ascomycota</taxon>
        <taxon>Pezizomycotina</taxon>
        <taxon>Sordariomycetes</taxon>
        <taxon>Hypocreomycetidae</taxon>
        <taxon>Hypocreales</taxon>
        <taxon>Cordycipitaceae</taxon>
        <taxon>Niveomyces</taxon>
    </lineage>
</organism>
<evidence type="ECO:0000256" key="2">
    <source>
        <dbReference type="ARBA" id="ARBA00010617"/>
    </source>
</evidence>
<dbReference type="GO" id="GO:0020037">
    <property type="term" value="F:heme binding"/>
    <property type="evidence" value="ECO:0007669"/>
    <property type="project" value="InterPro"/>
</dbReference>
<accession>A0A167SKL6</accession>
<evidence type="ECO:0000313" key="12">
    <source>
        <dbReference type="Proteomes" id="UP000076874"/>
    </source>
</evidence>
<evidence type="ECO:0000256" key="1">
    <source>
        <dbReference type="ARBA" id="ARBA00001971"/>
    </source>
</evidence>
<dbReference type="GO" id="GO:0016705">
    <property type="term" value="F:oxidoreductase activity, acting on paired donors, with incorporation or reduction of molecular oxygen"/>
    <property type="evidence" value="ECO:0007669"/>
    <property type="project" value="InterPro"/>
</dbReference>
<dbReference type="PRINTS" id="PR00385">
    <property type="entry name" value="P450"/>
</dbReference>
<dbReference type="InterPro" id="IPR017972">
    <property type="entry name" value="Cyt_P450_CS"/>
</dbReference>
<dbReference type="GO" id="GO:0005506">
    <property type="term" value="F:iron ion binding"/>
    <property type="evidence" value="ECO:0007669"/>
    <property type="project" value="InterPro"/>
</dbReference>
<gene>
    <name evidence="11" type="ORF">SPI_05903</name>
</gene>
<keyword evidence="3 8" id="KW-0349">Heme</keyword>
<sequence length="553" mass="63951">MLKNSLVSYVGWSRRNYEYVDLCPGSHIVQTREIRRWPQRATQQRPNSVTRFTAAAALAAAISLLLLYAFVRGVYVVFFHPLAKVPGPKLYSFTTIPYYYYLAIGEWPRKLRKLHEQYGPVVRYTSGDVSFTTPDAWKKIYGHKTAHESSFHKDIRLYRTPVSGSPNIIRANDADHRRMRRLLAHAFSEKALRGQEDIMKHYIDLFISNLNEKAQNNEVVDIVRWFNYTTFDLIGDLAFGEPFHCLDTGDYHPWVAMIFQSVKLSSLAHIVKRAPWLEPVSALLTPKHMKQDNSNHHQLSRGTAKKRLQSGNTVREDFMSYILRHNDEKGMTEDEIIENSSVLIVAGSETTATQLSGTTYNLLTNRDVYDKLVREVRTSFRSEDEITLLSVNDLEYMLAVLNESFRLYPPVPIGLPRLTPKGGEYIEGYWMPEDTVVSVPQFSAYRSPRLWNDPDKFVPERWLGDKRYATDCRDILQPFSVGPRNCIGKNLAYAEMRLILARLLYNFDLEIMPDSRNWSQQKIYTLWEKGPLNVKLTPVRKETEKTSEFTQAS</sequence>
<evidence type="ECO:0000256" key="4">
    <source>
        <dbReference type="ARBA" id="ARBA00022723"/>
    </source>
</evidence>
<name>A0A167SKL6_9HYPO</name>
<dbReference type="PANTHER" id="PTHR24305">
    <property type="entry name" value="CYTOCHROME P450"/>
    <property type="match status" value="1"/>
</dbReference>
<feature type="binding site" description="axial binding residue" evidence="8">
    <location>
        <position position="486"/>
    </location>
    <ligand>
        <name>heme</name>
        <dbReference type="ChEBI" id="CHEBI:30413"/>
    </ligand>
    <ligandPart>
        <name>Fe</name>
        <dbReference type="ChEBI" id="CHEBI:18248"/>
    </ligandPart>
</feature>
<dbReference type="InterPro" id="IPR050121">
    <property type="entry name" value="Cytochrome_P450_monoxygenase"/>
</dbReference>
<dbReference type="InterPro" id="IPR036396">
    <property type="entry name" value="Cyt_P450_sf"/>
</dbReference>
<dbReference type="CDD" id="cd11058">
    <property type="entry name" value="CYP60B-like"/>
    <property type="match status" value="1"/>
</dbReference>
<comment type="caution">
    <text evidence="11">The sequence shown here is derived from an EMBL/GenBank/DDBJ whole genome shotgun (WGS) entry which is preliminary data.</text>
</comment>
<dbReference type="Proteomes" id="UP000076874">
    <property type="component" value="Unassembled WGS sequence"/>
</dbReference>
<evidence type="ECO:0000256" key="10">
    <source>
        <dbReference type="SAM" id="Phobius"/>
    </source>
</evidence>
<proteinExistence type="inferred from homology"/>
<dbReference type="PANTHER" id="PTHR24305:SF230">
    <property type="entry name" value="P450, PUTATIVE (EUROFUNG)-RELATED"/>
    <property type="match status" value="1"/>
</dbReference>
<dbReference type="GO" id="GO:0004497">
    <property type="term" value="F:monooxygenase activity"/>
    <property type="evidence" value="ECO:0007669"/>
    <property type="project" value="UniProtKB-KW"/>
</dbReference>
<dbReference type="PROSITE" id="PS00086">
    <property type="entry name" value="CYTOCHROME_P450"/>
    <property type="match status" value="1"/>
</dbReference>
<dbReference type="STRING" id="1081102.A0A167SKL6"/>
<feature type="transmembrane region" description="Helical" evidence="10">
    <location>
        <begin position="49"/>
        <end position="70"/>
    </location>
</feature>
<keyword evidence="6 8" id="KW-0408">Iron</keyword>
<keyword evidence="7 9" id="KW-0503">Monooxygenase</keyword>
<comment type="cofactor">
    <cofactor evidence="1 8">
        <name>heme</name>
        <dbReference type="ChEBI" id="CHEBI:30413"/>
    </cofactor>
</comment>
<dbReference type="PRINTS" id="PR00463">
    <property type="entry name" value="EP450I"/>
</dbReference>
<evidence type="ECO:0000256" key="6">
    <source>
        <dbReference type="ARBA" id="ARBA00023004"/>
    </source>
</evidence>